<evidence type="ECO:0008006" key="3">
    <source>
        <dbReference type="Google" id="ProtNLM"/>
    </source>
</evidence>
<evidence type="ECO:0000313" key="2">
    <source>
        <dbReference type="Proteomes" id="UP000283619"/>
    </source>
</evidence>
<evidence type="ECO:0000313" key="1">
    <source>
        <dbReference type="EMBL" id="ROO09817.1"/>
    </source>
</evidence>
<organism evidence="1 2">
    <name type="scientific">Pseudomonas fluorescens</name>
    <dbReference type="NCBI Taxonomy" id="294"/>
    <lineage>
        <taxon>Bacteria</taxon>
        <taxon>Pseudomonadati</taxon>
        <taxon>Pseudomonadota</taxon>
        <taxon>Gammaproteobacteria</taxon>
        <taxon>Pseudomonadales</taxon>
        <taxon>Pseudomonadaceae</taxon>
        <taxon>Pseudomonas</taxon>
    </lineage>
</organism>
<name>A0A423P6E8_PSEFL</name>
<dbReference type="RefSeq" id="WP_123593916.1">
    <property type="nucleotide sequence ID" value="NZ_MOBZ01000009.1"/>
</dbReference>
<comment type="caution">
    <text evidence="1">The sequence shown here is derived from an EMBL/GenBank/DDBJ whole genome shotgun (WGS) entry which is preliminary data.</text>
</comment>
<accession>A0A423P6E8</accession>
<reference evidence="1 2" key="1">
    <citation type="submission" date="2016-10" db="EMBL/GenBank/DDBJ databases">
        <title>Comparative genome analysis of multiple Pseudomonas spp. focuses on biocontrol and plant growth promoting traits.</title>
        <authorList>
            <person name="Tao X.-Y."/>
            <person name="Taylor C.G."/>
        </authorList>
    </citation>
    <scope>NUCLEOTIDE SEQUENCE [LARGE SCALE GENOMIC DNA]</scope>
    <source>
        <strain evidence="1 2">36G2</strain>
    </source>
</reference>
<proteinExistence type="predicted"/>
<gene>
    <name evidence="1" type="ORF">BK673_12995</name>
</gene>
<dbReference type="Proteomes" id="UP000283619">
    <property type="component" value="Unassembled WGS sequence"/>
</dbReference>
<protein>
    <recommendedName>
        <fullName evidence="3">DUF5621 domain-containing protein</fullName>
    </recommendedName>
</protein>
<dbReference type="AlphaFoldDB" id="A0A423P6E8"/>
<dbReference type="EMBL" id="MOBZ01000009">
    <property type="protein sequence ID" value="ROO09817.1"/>
    <property type="molecule type" value="Genomic_DNA"/>
</dbReference>
<sequence>MRVFTILCHGTDFNRHVENELVAEFGRFLHGSEVQVAGLATRTARTPLSGEYLILEGVGSESGPGAPMPGTVNPYTLAPKVEEPQPVTLLDAMILGLGADSDFKREFDGEGLPAPYRISGKVTGEGWDDNVQRAVGIVVNLAQSPQVINILGWSRGAVTAIKIANKLNEVFATSIQVNLYCVDPVYGGFGVSTEPDVTIIPVNVNCAVIVLALHDQRQTFAPSDLSRLHVENPMVTTAIFLPMSGTHVEVVRATSIDHSHSSKVVRHLAYRFLVKFGTRFKGGFDASMDLLDTCYCYAKMLKNAGSYDAGAKSSWMDYIMGVGYNNRDFTGQLPTYTAHSDHFINEHHRACFRQAFPRLYALLFTQGGPVVSSTTLPELRRLYVQTKQEHPLISGTLEPLFRTEFMKYVAAYHSNRISPRMLACILMLVKTGTSPKLALLNRAWPAGILPVP</sequence>